<dbReference type="InterPro" id="IPR043128">
    <property type="entry name" value="Rev_trsase/Diguanyl_cyclase"/>
</dbReference>
<sequence length="491" mass="55753">MSAEYLALQKQGMWSLVPLPPNKPLIGCKWTFKTKLLPNGQLDRYKARLVAQGCSQEFGVNFTETFSPVAKMVTIRMLIAAALNNHWKITQLDISNAFLHSELQDEVYMRQPRGFEDSQYPNHVCRLHKSIYGLRQSPRQWFQKLTEFLQRLDFAFSKADPSLLTFHQNDIHIFVLIYVDDILITGNKPDHIQLILRQLQSEFSLKQLGEISLFLGIQVIKTTYGYFLCQSHYAQDLLASAGFTECKPATSPASSCPPSSFDNQPFADPKLFRKLAGSLQYLSITRPDIAFATNFVCQHMHQPRNDDFLALKRILRYLKGSLNYGLPLKTVSIQLRSYTDADWAANTEDRKSISGFCTFLGPNLVSWSVKKQTTVARSSTEAEYRSLSSATSDILWIRRLAEDLGIQQSSPTVIHCDNTSTIALANNPVFHARTKHIEIDYHFISDHIRKGQISINHICTIDQVADILTKSLPVNLFQLLRSKLTICSQNG</sequence>
<dbReference type="SUPFAM" id="SSF56672">
    <property type="entry name" value="DNA/RNA polymerases"/>
    <property type="match status" value="1"/>
</dbReference>
<dbReference type="Proteomes" id="UP000233837">
    <property type="component" value="Unassembled WGS sequence"/>
</dbReference>
<name>A0A2I0WVF0_9ASPA</name>
<accession>A0A2I0WVF0</accession>
<evidence type="ECO:0000313" key="3">
    <source>
        <dbReference type="Proteomes" id="UP000233837"/>
    </source>
</evidence>
<proteinExistence type="predicted"/>
<reference evidence="2 3" key="2">
    <citation type="journal article" date="2017" name="Nature">
        <title>The Apostasia genome and the evolution of orchids.</title>
        <authorList>
            <person name="Zhang G.Q."/>
            <person name="Liu K.W."/>
            <person name="Li Z."/>
            <person name="Lohaus R."/>
            <person name="Hsiao Y.Y."/>
            <person name="Niu S.C."/>
            <person name="Wang J.Y."/>
            <person name="Lin Y.C."/>
            <person name="Xu Q."/>
            <person name="Chen L.J."/>
            <person name="Yoshida K."/>
            <person name="Fujiwara S."/>
            <person name="Wang Z.W."/>
            <person name="Zhang Y.Q."/>
            <person name="Mitsuda N."/>
            <person name="Wang M."/>
            <person name="Liu G.H."/>
            <person name="Pecoraro L."/>
            <person name="Huang H.X."/>
            <person name="Xiao X.J."/>
            <person name="Lin M."/>
            <person name="Wu X.Y."/>
            <person name="Wu W.L."/>
            <person name="Chen Y.Y."/>
            <person name="Chang S.B."/>
            <person name="Sakamoto S."/>
            <person name="Ohme-Takagi M."/>
            <person name="Yagi M."/>
            <person name="Zeng S.J."/>
            <person name="Shen C.Y."/>
            <person name="Yeh C.M."/>
            <person name="Luo Y.B."/>
            <person name="Tsai W.C."/>
            <person name="Van de Peer Y."/>
            <person name="Liu Z.J."/>
        </authorList>
    </citation>
    <scope>NUCLEOTIDE SEQUENCE [LARGE SCALE GENOMIC DNA]</scope>
    <source>
        <tissue evidence="2">The whole plant</tissue>
    </source>
</reference>
<dbReference type="EMBL" id="KZ502438">
    <property type="protein sequence ID" value="PKU79621.1"/>
    <property type="molecule type" value="Genomic_DNA"/>
</dbReference>
<feature type="domain" description="Reverse transcriptase Ty1/copia-type" evidence="1">
    <location>
        <begin position="13"/>
        <end position="253"/>
    </location>
</feature>
<dbReference type="Gene3D" id="3.30.70.270">
    <property type="match status" value="1"/>
</dbReference>
<dbReference type="CDD" id="cd09272">
    <property type="entry name" value="RNase_HI_RT_Ty1"/>
    <property type="match status" value="1"/>
</dbReference>
<dbReference type="PANTHER" id="PTHR11439:SF483">
    <property type="entry name" value="PEPTIDE SYNTHASE GLIP-LIKE, PUTATIVE (AFU_ORTHOLOGUE AFUA_3G12920)-RELATED"/>
    <property type="match status" value="1"/>
</dbReference>
<protein>
    <submittedName>
        <fullName evidence="2">Retrovirus-related Pol polyprotein from transposon TNT 1-94</fullName>
    </submittedName>
</protein>
<reference evidence="2 3" key="1">
    <citation type="journal article" date="2016" name="Sci. Rep.">
        <title>The Dendrobium catenatum Lindl. genome sequence provides insights into polysaccharide synthase, floral development and adaptive evolution.</title>
        <authorList>
            <person name="Zhang G.Q."/>
            <person name="Xu Q."/>
            <person name="Bian C."/>
            <person name="Tsai W.C."/>
            <person name="Yeh C.M."/>
            <person name="Liu K.W."/>
            <person name="Yoshida K."/>
            <person name="Zhang L.S."/>
            <person name="Chang S.B."/>
            <person name="Chen F."/>
            <person name="Shi Y."/>
            <person name="Su Y.Y."/>
            <person name="Zhang Y.Q."/>
            <person name="Chen L.J."/>
            <person name="Yin Y."/>
            <person name="Lin M."/>
            <person name="Huang H."/>
            <person name="Deng H."/>
            <person name="Wang Z.W."/>
            <person name="Zhu S.L."/>
            <person name="Zhao X."/>
            <person name="Deng C."/>
            <person name="Niu S.C."/>
            <person name="Huang J."/>
            <person name="Wang M."/>
            <person name="Liu G.H."/>
            <person name="Yang H.J."/>
            <person name="Xiao X.J."/>
            <person name="Hsiao Y.Y."/>
            <person name="Wu W.L."/>
            <person name="Chen Y.Y."/>
            <person name="Mitsuda N."/>
            <person name="Ohme-Takagi M."/>
            <person name="Luo Y.B."/>
            <person name="Van de Peer Y."/>
            <person name="Liu Z.J."/>
        </authorList>
    </citation>
    <scope>NUCLEOTIDE SEQUENCE [LARGE SCALE GENOMIC DNA]</scope>
    <source>
        <tissue evidence="2">The whole plant</tissue>
    </source>
</reference>
<organism evidence="2 3">
    <name type="scientific">Dendrobium catenatum</name>
    <dbReference type="NCBI Taxonomy" id="906689"/>
    <lineage>
        <taxon>Eukaryota</taxon>
        <taxon>Viridiplantae</taxon>
        <taxon>Streptophyta</taxon>
        <taxon>Embryophyta</taxon>
        <taxon>Tracheophyta</taxon>
        <taxon>Spermatophyta</taxon>
        <taxon>Magnoliopsida</taxon>
        <taxon>Liliopsida</taxon>
        <taxon>Asparagales</taxon>
        <taxon>Orchidaceae</taxon>
        <taxon>Epidendroideae</taxon>
        <taxon>Malaxideae</taxon>
        <taxon>Dendrobiinae</taxon>
        <taxon>Dendrobium</taxon>
    </lineage>
</organism>
<dbReference type="InterPro" id="IPR013103">
    <property type="entry name" value="RVT_2"/>
</dbReference>
<dbReference type="InterPro" id="IPR043502">
    <property type="entry name" value="DNA/RNA_pol_sf"/>
</dbReference>
<evidence type="ECO:0000313" key="2">
    <source>
        <dbReference type="EMBL" id="PKU79621.1"/>
    </source>
</evidence>
<gene>
    <name evidence="2" type="ORF">MA16_Dca025842</name>
</gene>
<dbReference type="AlphaFoldDB" id="A0A2I0WVF0"/>
<dbReference type="PANTHER" id="PTHR11439">
    <property type="entry name" value="GAG-POL-RELATED RETROTRANSPOSON"/>
    <property type="match status" value="1"/>
</dbReference>
<keyword evidence="3" id="KW-1185">Reference proteome</keyword>
<dbReference type="Pfam" id="PF07727">
    <property type="entry name" value="RVT_2"/>
    <property type="match status" value="1"/>
</dbReference>
<evidence type="ECO:0000259" key="1">
    <source>
        <dbReference type="Pfam" id="PF07727"/>
    </source>
</evidence>